<dbReference type="AlphaFoldDB" id="A0A5N6QEM0"/>
<accession>A0A5N6QEM0</accession>
<evidence type="ECO:0000313" key="1">
    <source>
        <dbReference type="EMBL" id="KAE7997627.1"/>
    </source>
</evidence>
<evidence type="ECO:0000313" key="2">
    <source>
        <dbReference type="Proteomes" id="UP000327013"/>
    </source>
</evidence>
<gene>
    <name evidence="1" type="ORF">FH972_002243</name>
</gene>
<proteinExistence type="predicted"/>
<protein>
    <submittedName>
        <fullName evidence="1">Uncharacterized protein</fullName>
    </submittedName>
</protein>
<dbReference type="EMBL" id="CM017321">
    <property type="protein sequence ID" value="KAE7997627.1"/>
    <property type="molecule type" value="Genomic_DNA"/>
</dbReference>
<keyword evidence="2" id="KW-1185">Reference proteome</keyword>
<sequence length="97" mass="10083">MASVSPTIGPPPAMDLVVCSLHRRSSLASSTITFSILDVDSKPHSFPRGVPCEPECLCLTDVLEGPVHGSDSVVCNLSKGNIVAVPKPTSPVIVVFA</sequence>
<name>A0A5N6QEM0_9ROSI</name>
<organism evidence="1 2">
    <name type="scientific">Carpinus fangiana</name>
    <dbReference type="NCBI Taxonomy" id="176857"/>
    <lineage>
        <taxon>Eukaryota</taxon>
        <taxon>Viridiplantae</taxon>
        <taxon>Streptophyta</taxon>
        <taxon>Embryophyta</taxon>
        <taxon>Tracheophyta</taxon>
        <taxon>Spermatophyta</taxon>
        <taxon>Magnoliopsida</taxon>
        <taxon>eudicotyledons</taxon>
        <taxon>Gunneridae</taxon>
        <taxon>Pentapetalae</taxon>
        <taxon>rosids</taxon>
        <taxon>fabids</taxon>
        <taxon>Fagales</taxon>
        <taxon>Betulaceae</taxon>
        <taxon>Carpinus</taxon>
    </lineage>
</organism>
<dbReference type="Proteomes" id="UP000327013">
    <property type="component" value="Chromosome 1"/>
</dbReference>
<reference evidence="1 2" key="1">
    <citation type="submission" date="2019-06" db="EMBL/GenBank/DDBJ databases">
        <title>A chromosomal-level reference genome of Carpinus fangiana (Coryloideae, Betulaceae).</title>
        <authorList>
            <person name="Yang X."/>
            <person name="Wang Z."/>
            <person name="Zhang L."/>
            <person name="Hao G."/>
            <person name="Liu J."/>
            <person name="Yang Y."/>
        </authorList>
    </citation>
    <scope>NUCLEOTIDE SEQUENCE [LARGE SCALE GENOMIC DNA]</scope>
    <source>
        <strain evidence="1">Cfa_2016G</strain>
        <tissue evidence="1">Leaf</tissue>
    </source>
</reference>